<accession>A0A645EQP3</accession>
<proteinExistence type="predicted"/>
<gene>
    <name evidence="1" type="ORF">SDC9_151582</name>
</gene>
<comment type="caution">
    <text evidence="1">The sequence shown here is derived from an EMBL/GenBank/DDBJ whole genome shotgun (WGS) entry which is preliminary data.</text>
</comment>
<name>A0A645EQP3_9ZZZZ</name>
<dbReference type="AlphaFoldDB" id="A0A645EQP3"/>
<dbReference type="EMBL" id="VSSQ01050262">
    <property type="protein sequence ID" value="MPN04345.1"/>
    <property type="molecule type" value="Genomic_DNA"/>
</dbReference>
<organism evidence="1">
    <name type="scientific">bioreactor metagenome</name>
    <dbReference type="NCBI Taxonomy" id="1076179"/>
    <lineage>
        <taxon>unclassified sequences</taxon>
        <taxon>metagenomes</taxon>
        <taxon>ecological metagenomes</taxon>
    </lineage>
</organism>
<evidence type="ECO:0000313" key="1">
    <source>
        <dbReference type="EMBL" id="MPN04345.1"/>
    </source>
</evidence>
<sequence>MFLTGDLFDCCCQRRRSERPRCDNDRTRGDGGDLFANDLNVGVSGDLRSDQRSKLFTVNRQGTTGRQRRFFSTGQHK</sequence>
<reference evidence="1" key="1">
    <citation type="submission" date="2019-08" db="EMBL/GenBank/DDBJ databases">
        <authorList>
            <person name="Kucharzyk K."/>
            <person name="Murdoch R.W."/>
            <person name="Higgins S."/>
            <person name="Loffler F."/>
        </authorList>
    </citation>
    <scope>NUCLEOTIDE SEQUENCE</scope>
</reference>
<protein>
    <submittedName>
        <fullName evidence="1">Uncharacterized protein</fullName>
    </submittedName>
</protein>